<proteinExistence type="predicted"/>
<evidence type="ECO:0000313" key="2">
    <source>
        <dbReference type="EMBL" id="BBH00006.1"/>
    </source>
</evidence>
<dbReference type="EMBL" id="AP019299">
    <property type="protein sequence ID" value="BBH00006.1"/>
    <property type="molecule type" value="Genomic_DNA"/>
</dbReference>
<dbReference type="PANTHER" id="PTHR33974">
    <property type="entry name" value="VASCULAR-RELATED UNKNOWN PROTEIN 1-RELATED"/>
    <property type="match status" value="1"/>
</dbReference>
<dbReference type="InterPro" id="IPR039280">
    <property type="entry name" value="VUP"/>
</dbReference>
<dbReference type="GO" id="GO:0010089">
    <property type="term" value="P:xylem development"/>
    <property type="evidence" value="ECO:0007669"/>
    <property type="project" value="InterPro"/>
</dbReference>
<accession>A0A4Y1R7L8</accession>
<protein>
    <submittedName>
        <fullName evidence="2">Uncharacterized protein</fullName>
    </submittedName>
</protein>
<dbReference type="PANTHER" id="PTHR33974:SF2">
    <property type="entry name" value="VASCULAR-RELATED UNKNOWN PROTEIN 1"/>
    <property type="match status" value="1"/>
</dbReference>
<evidence type="ECO:0000256" key="1">
    <source>
        <dbReference type="SAM" id="MobiDB-lite"/>
    </source>
</evidence>
<sequence length="291" mass="32013">MHLCHEAPLTKKILAHVIRCLEDLPTPWHDLYLYANLPNVVDKSSSASQIWASVGLSNFKLKSCNSSLIKAVPSKQTTYSCTEEESGWTAYFEDFSNNNNNREGEAAAEEQSLCSSFGCTSSLVSDAASGAAWKLASQNNQNQHACSNSIGGSPNNFPKKLTFKKTRTKKISGDDLEDTASSPVNSPKIGDLRPVGINPRKIDDHHININSLGKEGEHFAELEQADDHEKTNDCCGKTDSTDLKKREMLKTGDQRCLSNKRGKLLKAGLLRPLATFLYIDSSNIGHENRNN</sequence>
<organism evidence="2">
    <name type="scientific">Prunus dulcis</name>
    <name type="common">Almond</name>
    <name type="synonym">Amygdalus dulcis</name>
    <dbReference type="NCBI Taxonomy" id="3755"/>
    <lineage>
        <taxon>Eukaryota</taxon>
        <taxon>Viridiplantae</taxon>
        <taxon>Streptophyta</taxon>
        <taxon>Embryophyta</taxon>
        <taxon>Tracheophyta</taxon>
        <taxon>Spermatophyta</taxon>
        <taxon>Magnoliopsida</taxon>
        <taxon>eudicotyledons</taxon>
        <taxon>Gunneridae</taxon>
        <taxon>Pentapetalae</taxon>
        <taxon>rosids</taxon>
        <taxon>fabids</taxon>
        <taxon>Rosales</taxon>
        <taxon>Rosaceae</taxon>
        <taxon>Amygdaloideae</taxon>
        <taxon>Amygdaleae</taxon>
        <taxon>Prunus</taxon>
    </lineage>
</organism>
<feature type="region of interest" description="Disordered" evidence="1">
    <location>
        <begin position="172"/>
        <end position="196"/>
    </location>
</feature>
<dbReference type="AlphaFoldDB" id="A0A4Y1R7L8"/>
<gene>
    <name evidence="2" type="ORF">Prudu_009893</name>
</gene>
<reference evidence="2" key="1">
    <citation type="journal article" date="2019" name="Science">
        <title>Mutation of a bHLH transcription factor allowed almond domestication.</title>
        <authorList>
            <person name="Sanchez-Perez R."/>
            <person name="Pavan S."/>
            <person name="Mazzeo R."/>
            <person name="Moldovan C."/>
            <person name="Aiese Cigliano R."/>
            <person name="Del Cueto J."/>
            <person name="Ricciardi F."/>
            <person name="Lotti C."/>
            <person name="Ricciardi L."/>
            <person name="Dicenta F."/>
            <person name="Lopez-Marques R.L."/>
            <person name="Lindberg Moller B."/>
        </authorList>
    </citation>
    <scope>NUCLEOTIDE SEQUENCE</scope>
</reference>
<name>A0A4Y1R7L8_PRUDU</name>